<feature type="region of interest" description="Disordered" evidence="2">
    <location>
        <begin position="798"/>
        <end position="853"/>
    </location>
</feature>
<feature type="region of interest" description="Disordered" evidence="2">
    <location>
        <begin position="1101"/>
        <end position="1127"/>
    </location>
</feature>
<evidence type="ECO:0000313" key="5">
    <source>
        <dbReference type="Proteomes" id="UP000221165"/>
    </source>
</evidence>
<keyword evidence="5" id="KW-1185">Reference proteome</keyword>
<sequence length="2731" mass="300316">MGRGTGFSKMSKQTSSVLLLHRGESNKEEKSCPVAIDRDKGILYGGAVKRSSLHETSWFCLVAGLLCQQFPSTCSLFSRHILTVNRESPVCVTHLSCEGPARAVVALPADSVFSCPSLASPCASTRASSVPSPCSCPTSRPSTYCPCRALLAKLSSAIRFSPFSPVPRSTGGKVCISFCPLRVLLLFLLLFALLPLSPLLLLLPRSSRRSTPNLASFVSAFHMGSAASGFSRCAKTQRRPKARLCRFSFLVFHLAILSLLPRPASGVSVHRNSTKLFGQSHRRAILDKTSAPVLGSSPSLSFSSVPLSFLTSPRSASACASGSSSPSSLRPHFCSFILRPVWTRAVGASASCRRPLVQIVTRNARRRVGMGDCGDRTLGWSPTAHYPKSDPSRLAGCSLGSRGVSYLPPCSSLKAGSAVSPILPHRTRGSSSFSRRFKTQCTPHSFPLSRRPSLCLPDSFLRLHASQSDHDLLEPETEGEVLHRSAGLEMWGEMAPPVPLSALSSPVSAHSCMKSPLRVASGVLRKEAKHRSPAFNDAAEELVSGALVGRRVFVAQLPSPERDLFFQQMDASFYPGWEEGQFLHSSEGGRGLSQSPHFSDVSCMGNLSFSTRFCSSHELERFRNRLTFLSLPLDTFLFYLVVSPSDGLLFLQDGGPYLLLQHLQARKFLPGEGPTSEGSLSPSTPSIDIYDLRYAHHCLKQKVAQAAMRLQGQLEYQLVQKETERAMKEETRSRKLGRYLSREEERYFTDDDEGNRDTLESAGGVREFYQMACRQVDEFFAGLYARVPKRRSLTRVEDYRAGDASRSEEEDGGKTRRQGGKNEVRETNAKCTATKNEEGRRGERSHVEDNRRAKSFHHATMELRKIWEDYRKALFTEEEVPPFDRLEVVWIDGAAPLVDVREAEATKDNPSNKQTTEDPPNRVTASLKERNFLSQSENSHETQPETGGDPTSGSYRTKEASSDAGVDQRLPARTRRYLLRLPSLEFHAALAEEENNEGSAPSAQEIVRRWAVLRAMVRVYELLAPDAFTLAGGTDLAALRTVLRKNAKRKFEAMISAAGTTVDGEAVQEDDGALASCSVPAEIVTSAPLRRKRMHILRMIEEQEGRSQKKRGKPESDQAELGSGRSAHSSDLLFPFEWIEGPWLDSVVATAQQKRVLGSWLSGAARRLSDSSDLFEHLLRSQTALSTSEALHFVARFLRRYPRRPALSDVQATTDYREAEAHRRDMEEDLEERHGLSQDRTRTEARRTRESKQTGETRAAMRRGSTSMTRHDEEDGEGIFPVQQRALAGALLFGGLDKAAGVIEPIGSRLHAQIMTVGRQLKHLRTAEGRKHFMDLYREEEEKREQERRRRRRERGEEEQTPSERADELLLKAEEARGGHGFLEQQQKILTEQLEDQQAQQAALLNSVERQLIGGTYLFLDEAVRLLRPSETSAAFDVGKLSEAYGKQPSPAAVQTSPEKDKCGPAPPFQPQPLLDSGRVLQTFVEAQLFIFDVFRSLRVVLHQQTEESARAKEEVDGALRGSPRQKYFTKELLHGQQPEPLDSKYQTGVEYPRVEFPSLAELCGQLEGPSSGNTIGSDIDTERQDSFLSPLDSKRASSCPAPSLPNYCVLDASKVPAVAMSLVRFYQDKIFDNMLPGSIQLRITSHLHGLSASAALPVLRPRVHPLAIPVPAVSVALGESGGRPWKVDWFLYIHEAIKDPVLLGRRSQAGTQAEDVGCYSILTALFDIWKKTALPPRLPIASEQRAPRINWTGSCGSSSPRCSLAPGDSPASTSEGDSSTESVRFLSPETAFTNHSPGMAEAAAKALRSLDARQDVAARHMHAVGCCQGLRKWLWIRKVSELSSWPFYIGLHGCEMTSDTSCPNEMDQADAVAGVSPWLREHEERILLEACENETEKDLVRKVLQDSTPGVLMPVSFFGRLVTYGVDATRASILTSRLIARKPNPDSISLPHAFPSAYLPSGYDPRSKCPYSSAAEMARRLQQGIEYNATEADELSRKRGGPDDGDDDDDDCGQDTGPSTEKTLTAAEAAAAMAQAGTGETAAEEERRGMFPGLYSRWRQGKTLQKEVLHALWGDAKFEAAAGIGMAAGGPDVLSETEKAQEHQIDLWKLKAAEREMKEAAEAAFRLRLRESASKGLVHSDECINSTSFLCRLSPPVSALSTLAAGRSGGKQPVFSSLLHKETAEFLTDLVLVDHQQEHVRRMRASRAVAATEKGGDCPKVFEQLLGEALRSRTVQDERELRNAFGHEAIDDLSTGTEEEKAAAHRGRLRLQEARRKLDLGIKLDRLEGAERDETVGDLFHYFNARGFGRCLPPDTRIVFTEKLGGRPSPEDSAAPTLGEFSFDKDDFRVPPSIRLASSLTSLPLLAHTLLQQCLAAAATCYDLPSYLHLPAPPSIIPYLWQYMPPVRPLEKHFAPPPPASCFAGGSPESIPLQAKPALTRSVTPLPASFSDKPPSVASLINFAAEVPALMQQQQSMGAACRELSTPRDPIGEMKMQRKVMEKAKEAAASVAKLENQFQEYQKSDVMMRQPTTASERAHPGTGSGTSSSWKLSESRNISVDEDAEREVIRAADALLKAVSVSPAAGSIGEESGADAVLDSMKLDRMNGLQQKLTAVAAADRWPFFVEPPGASRIRDEERAQGGRNSPTPLADQQGRDWQEWLEANETLRVLKYAVIDREGMPSPSLFSDLILSGACSPSRATRIMEDAVTISTANDKVRGVGLGGSTRDD</sequence>
<dbReference type="VEuPathDB" id="ToxoDB:CSUI_006685"/>
<feature type="region of interest" description="Disordered" evidence="2">
    <location>
        <begin position="1446"/>
        <end position="1471"/>
    </location>
</feature>
<name>A0A2C6KTM5_9APIC</name>
<evidence type="ECO:0000256" key="1">
    <source>
        <dbReference type="SAM" id="Coils"/>
    </source>
</evidence>
<dbReference type="EMBL" id="MIGC01003423">
    <property type="protein sequence ID" value="PHJ19486.1"/>
    <property type="molecule type" value="Genomic_DNA"/>
</dbReference>
<feature type="compositionally biased region" description="Basic and acidic residues" evidence="2">
    <location>
        <begin position="1217"/>
        <end position="1255"/>
    </location>
</feature>
<dbReference type="RefSeq" id="XP_067921186.1">
    <property type="nucleotide sequence ID" value="XM_068066838.1"/>
</dbReference>
<protein>
    <recommendedName>
        <fullName evidence="6">Transmembrane protein</fullName>
    </recommendedName>
</protein>
<feature type="region of interest" description="Disordered" evidence="2">
    <location>
        <begin position="1989"/>
        <end position="2021"/>
    </location>
</feature>
<feature type="compositionally biased region" description="Basic and acidic residues" evidence="2">
    <location>
        <begin position="835"/>
        <end position="852"/>
    </location>
</feature>
<feature type="coiled-coil region" evidence="1">
    <location>
        <begin position="2498"/>
        <end position="2525"/>
    </location>
</feature>
<evidence type="ECO:0000313" key="4">
    <source>
        <dbReference type="EMBL" id="PHJ19486.1"/>
    </source>
</evidence>
<gene>
    <name evidence="4" type="ORF">CSUI_006685</name>
</gene>
<feature type="compositionally biased region" description="Basic and acidic residues" evidence="2">
    <location>
        <begin position="798"/>
        <end position="807"/>
    </location>
</feature>
<feature type="region of interest" description="Disordered" evidence="2">
    <location>
        <begin position="1754"/>
        <end position="1783"/>
    </location>
</feature>
<feature type="region of interest" description="Disordered" evidence="2">
    <location>
        <begin position="2630"/>
        <end position="2655"/>
    </location>
</feature>
<accession>A0A2C6KTM5</accession>
<feature type="region of interest" description="Disordered" evidence="2">
    <location>
        <begin position="1217"/>
        <end position="1274"/>
    </location>
</feature>
<feature type="compositionally biased region" description="Polar residues" evidence="2">
    <location>
        <begin position="2546"/>
        <end position="2559"/>
    </location>
</feature>
<feature type="region of interest" description="Disordered" evidence="2">
    <location>
        <begin position="902"/>
        <end position="967"/>
    </location>
</feature>
<keyword evidence="3" id="KW-0812">Transmembrane</keyword>
<evidence type="ECO:0000256" key="2">
    <source>
        <dbReference type="SAM" id="MobiDB-lite"/>
    </source>
</evidence>
<feature type="compositionally biased region" description="Acidic residues" evidence="2">
    <location>
        <begin position="2004"/>
        <end position="2014"/>
    </location>
</feature>
<evidence type="ECO:0008006" key="6">
    <source>
        <dbReference type="Google" id="ProtNLM"/>
    </source>
</evidence>
<evidence type="ECO:0000256" key="3">
    <source>
        <dbReference type="SAM" id="Phobius"/>
    </source>
</evidence>
<reference evidence="4 5" key="1">
    <citation type="journal article" date="2017" name="Int. J. Parasitol.">
        <title>The genome of the protozoan parasite Cystoisospora suis and a reverse vaccinology approach to identify vaccine candidates.</title>
        <authorList>
            <person name="Palmieri N."/>
            <person name="Shrestha A."/>
            <person name="Ruttkowski B."/>
            <person name="Beck T."/>
            <person name="Vogl C."/>
            <person name="Tomley F."/>
            <person name="Blake D.P."/>
            <person name="Joachim A."/>
        </authorList>
    </citation>
    <scope>NUCLEOTIDE SEQUENCE [LARGE SCALE GENOMIC DNA]</scope>
    <source>
        <strain evidence="4 5">Wien I</strain>
    </source>
</reference>
<keyword evidence="3" id="KW-0472">Membrane</keyword>
<feature type="region of interest" description="Disordered" evidence="2">
    <location>
        <begin position="1339"/>
        <end position="1367"/>
    </location>
</feature>
<keyword evidence="3" id="KW-1133">Transmembrane helix</keyword>
<feature type="region of interest" description="Disordered" evidence="2">
    <location>
        <begin position="2526"/>
        <end position="2559"/>
    </location>
</feature>
<feature type="transmembrane region" description="Helical" evidence="3">
    <location>
        <begin position="183"/>
        <end position="203"/>
    </location>
</feature>
<organism evidence="4 5">
    <name type="scientific">Cystoisospora suis</name>
    <dbReference type="NCBI Taxonomy" id="483139"/>
    <lineage>
        <taxon>Eukaryota</taxon>
        <taxon>Sar</taxon>
        <taxon>Alveolata</taxon>
        <taxon>Apicomplexa</taxon>
        <taxon>Conoidasida</taxon>
        <taxon>Coccidia</taxon>
        <taxon>Eucoccidiorida</taxon>
        <taxon>Eimeriorina</taxon>
        <taxon>Sarcocystidae</taxon>
        <taxon>Cystoisospora</taxon>
    </lineage>
</organism>
<dbReference type="OrthoDB" id="332067at2759"/>
<comment type="caution">
    <text evidence="4">The sequence shown here is derived from an EMBL/GenBank/DDBJ whole genome shotgun (WGS) entry which is preliminary data.</text>
</comment>
<feature type="transmembrane region" description="Helical" evidence="3">
    <location>
        <begin position="244"/>
        <end position="261"/>
    </location>
</feature>
<feature type="compositionally biased region" description="Polar residues" evidence="2">
    <location>
        <begin position="1771"/>
        <end position="1783"/>
    </location>
</feature>
<proteinExistence type="predicted"/>
<dbReference type="GeneID" id="94430049"/>
<keyword evidence="1" id="KW-0175">Coiled coil</keyword>
<dbReference type="Proteomes" id="UP000221165">
    <property type="component" value="Unassembled WGS sequence"/>
</dbReference>